<keyword evidence="6" id="KW-1185">Reference proteome</keyword>
<comment type="pathway">
    <text evidence="3">Quinol/quinone metabolism; menaquinone biosynthesis.</text>
</comment>
<dbReference type="PANTHER" id="PTHR42916">
    <property type="entry name" value="2-SUCCINYL-5-ENOLPYRUVYL-6-HYDROXY-3-CYCLOHEXENE-1-CARBOXYLATE SYNTHASE"/>
    <property type="match status" value="1"/>
</dbReference>
<evidence type="ECO:0000259" key="4">
    <source>
        <dbReference type="Pfam" id="PF12697"/>
    </source>
</evidence>
<evidence type="ECO:0000313" key="5">
    <source>
        <dbReference type="EMBL" id="MFA0570501.1"/>
    </source>
</evidence>
<comment type="subunit">
    <text evidence="3">Monomer.</text>
</comment>
<evidence type="ECO:0000256" key="2">
    <source>
        <dbReference type="ARBA" id="ARBA00023239"/>
    </source>
</evidence>
<dbReference type="EC" id="4.2.99.20" evidence="3"/>
<dbReference type="InterPro" id="IPR000073">
    <property type="entry name" value="AB_hydrolase_1"/>
</dbReference>
<dbReference type="Gene3D" id="3.40.50.1820">
    <property type="entry name" value="alpha/beta hydrolase"/>
    <property type="match status" value="1"/>
</dbReference>
<comment type="function">
    <text evidence="3">Catalyzes a proton abstraction reaction that results in 2,5-elimination of pyruvate from 2-succinyl-5-enolpyruvyl-6-hydroxy-3-cyclohexene-1-carboxylate (SEPHCHC) and the formation of 2-succinyl-6-hydroxy-2,4-cyclohexadiene-1-carboxylate (SHCHC).</text>
</comment>
<name>A0ABV4NGL1_9VIBR</name>
<evidence type="ECO:0000313" key="6">
    <source>
        <dbReference type="Proteomes" id="UP001570417"/>
    </source>
</evidence>
<dbReference type="NCBIfam" id="TIGR03695">
    <property type="entry name" value="menH_SHCHC"/>
    <property type="match status" value="1"/>
</dbReference>
<protein>
    <recommendedName>
        <fullName evidence="3">Putative 2-succinyl-6-hydroxy-2,4-cyclohexadiene-1-carboxylate synthase</fullName>
        <shortName evidence="3">SHCHC synthase</shortName>
        <ecNumber evidence="3">4.2.99.20</ecNumber>
    </recommendedName>
</protein>
<dbReference type="PANTHER" id="PTHR42916:SF1">
    <property type="entry name" value="PROTEIN PHYLLO, CHLOROPLASTIC"/>
    <property type="match status" value="1"/>
</dbReference>
<dbReference type="Pfam" id="PF12697">
    <property type="entry name" value="Abhydrolase_6"/>
    <property type="match status" value="1"/>
</dbReference>
<organism evidence="5 6">
    <name type="scientific">Vibrio gallaecicus</name>
    <dbReference type="NCBI Taxonomy" id="552386"/>
    <lineage>
        <taxon>Bacteria</taxon>
        <taxon>Pseudomonadati</taxon>
        <taxon>Pseudomonadota</taxon>
        <taxon>Gammaproteobacteria</taxon>
        <taxon>Vibrionales</taxon>
        <taxon>Vibrionaceae</taxon>
        <taxon>Vibrio</taxon>
    </lineage>
</organism>
<comment type="catalytic activity">
    <reaction evidence="3">
        <text>5-enolpyruvoyl-6-hydroxy-2-succinyl-cyclohex-3-ene-1-carboxylate = (1R,6R)-6-hydroxy-2-succinyl-cyclohexa-2,4-diene-1-carboxylate + pyruvate</text>
        <dbReference type="Rhea" id="RHEA:25597"/>
        <dbReference type="ChEBI" id="CHEBI:15361"/>
        <dbReference type="ChEBI" id="CHEBI:58689"/>
        <dbReference type="ChEBI" id="CHEBI:58818"/>
        <dbReference type="EC" id="4.2.99.20"/>
    </reaction>
</comment>
<dbReference type="GO" id="GO:0070205">
    <property type="term" value="F:2-succinyl-6-hydroxy-2,4-cyclohexadiene-1-carboxylate synthase activity"/>
    <property type="evidence" value="ECO:0007669"/>
    <property type="project" value="UniProtKB-EC"/>
</dbReference>
<dbReference type="RefSeq" id="WP_372268017.1">
    <property type="nucleotide sequence ID" value="NZ_JBFRUW010000087.1"/>
</dbReference>
<evidence type="ECO:0000256" key="3">
    <source>
        <dbReference type="HAMAP-Rule" id="MF_01660"/>
    </source>
</evidence>
<dbReference type="InterPro" id="IPR029058">
    <property type="entry name" value="AB_hydrolase_fold"/>
</dbReference>
<dbReference type="HAMAP" id="MF_01660">
    <property type="entry name" value="MenH"/>
    <property type="match status" value="1"/>
</dbReference>
<accession>A0ABV4NGL1</accession>
<reference evidence="5 6" key="1">
    <citation type="journal article" date="2024" name="ISME J.">
        <title>Tailless and filamentous prophages are predominant in marine Vibrio.</title>
        <authorList>
            <person name="Steensen K."/>
            <person name="Seneca J."/>
            <person name="Bartlau N."/>
            <person name="Yu X.A."/>
            <person name="Hussain F.A."/>
            <person name="Polz M.F."/>
        </authorList>
    </citation>
    <scope>NUCLEOTIDE SEQUENCE [LARGE SCALE GENOMIC DNA]</scope>
    <source>
        <strain evidence="5 6">10N.222.51.A1</strain>
    </source>
</reference>
<feature type="domain" description="AB hydrolase-1" evidence="4">
    <location>
        <begin position="19"/>
        <end position="256"/>
    </location>
</feature>
<comment type="similarity">
    <text evidence="3">Belongs to the AB hydrolase superfamily. MenH family.</text>
</comment>
<sequence length="276" mass="30936">MLYSTYHPTLDEESKKPLLVYLHGLLGSGDDWSSCHPFLSDFPQVCIDLPGHGQSRFVDSICFDDCCQMIATSIEFQIKQQGLPSQYPIVLIGYSLGGRLAMYGMTQSVFKHLNIQTVIIEGGNFGLDNDEDRAQRLVHDTQWAVRFAQQSIEHVLDDWYQQSVFSSLNHEQRQTLVIKRSGNLGVSVANMLLSTSLAKQPDLRATLKACTPKLHYICGKKDRKFIELAAGSGFDYSEVDHAGHNVHFEQPELFTDLIKQYCGGGSTPANHHNKTN</sequence>
<dbReference type="Proteomes" id="UP001570417">
    <property type="component" value="Unassembled WGS sequence"/>
</dbReference>
<dbReference type="InterPro" id="IPR022485">
    <property type="entry name" value="SHCHC_synthase_MenH"/>
</dbReference>
<dbReference type="EMBL" id="JBFRUW010000087">
    <property type="protein sequence ID" value="MFA0570501.1"/>
    <property type="molecule type" value="Genomic_DNA"/>
</dbReference>
<keyword evidence="2 3" id="KW-0456">Lyase</keyword>
<comment type="pathway">
    <text evidence="3">Quinol/quinone metabolism; 1,4-dihydroxy-2-naphthoate biosynthesis; 1,4-dihydroxy-2-naphthoate from chorismate: step 3/7.</text>
</comment>
<dbReference type="NCBIfam" id="NF008340">
    <property type="entry name" value="PRK11126.1"/>
    <property type="match status" value="1"/>
</dbReference>
<dbReference type="SUPFAM" id="SSF53474">
    <property type="entry name" value="alpha/beta-Hydrolases"/>
    <property type="match status" value="1"/>
</dbReference>
<keyword evidence="1 3" id="KW-0474">Menaquinone biosynthesis</keyword>
<gene>
    <name evidence="3 5" type="primary">menH</name>
    <name evidence="5" type="ORF">AB4566_19730</name>
</gene>
<proteinExistence type="inferred from homology"/>
<evidence type="ECO:0000256" key="1">
    <source>
        <dbReference type="ARBA" id="ARBA00022428"/>
    </source>
</evidence>
<comment type="caution">
    <text evidence="5">The sequence shown here is derived from an EMBL/GenBank/DDBJ whole genome shotgun (WGS) entry which is preliminary data.</text>
</comment>